<dbReference type="AlphaFoldDB" id="A0A1B2JDN3"/>
<feature type="compositionally biased region" description="Polar residues" evidence="13">
    <location>
        <begin position="28"/>
        <end position="55"/>
    </location>
</feature>
<evidence type="ECO:0000256" key="2">
    <source>
        <dbReference type="ARBA" id="ARBA00004567"/>
    </source>
</evidence>
<dbReference type="GO" id="GO:0044614">
    <property type="term" value="C:nuclear pore cytoplasmic filaments"/>
    <property type="evidence" value="ECO:0007669"/>
    <property type="project" value="TreeGrafter"/>
</dbReference>
<proteinExistence type="inferred from homology"/>
<feature type="region of interest" description="Disordered" evidence="13">
    <location>
        <begin position="563"/>
        <end position="587"/>
    </location>
</feature>
<feature type="region of interest" description="Disordered" evidence="13">
    <location>
        <begin position="28"/>
        <end position="85"/>
    </location>
</feature>
<feature type="domain" description="Peptidase S59" evidence="14">
    <location>
        <begin position="350"/>
        <end position="495"/>
    </location>
</feature>
<feature type="compositionally biased region" description="Acidic residues" evidence="13">
    <location>
        <begin position="576"/>
        <end position="585"/>
    </location>
</feature>
<dbReference type="GO" id="GO:0006406">
    <property type="term" value="P:mRNA export from nucleus"/>
    <property type="evidence" value="ECO:0007669"/>
    <property type="project" value="UniProtKB-ARBA"/>
</dbReference>
<gene>
    <name evidence="15" type="primary">NUP145</name>
    <name evidence="15" type="ORF">ATY40_BA7502281</name>
</gene>
<evidence type="ECO:0000256" key="6">
    <source>
        <dbReference type="ARBA" id="ARBA00022737"/>
    </source>
</evidence>
<dbReference type="Pfam" id="PF12110">
    <property type="entry name" value="Nup96"/>
    <property type="match status" value="1"/>
</dbReference>
<keyword evidence="6" id="KW-0677">Repeat</keyword>
<accession>A0A1B2JDN3</accession>
<feature type="compositionally biased region" description="Basic and acidic residues" evidence="13">
    <location>
        <begin position="243"/>
        <end position="256"/>
    </location>
</feature>
<dbReference type="InterPro" id="IPR007230">
    <property type="entry name" value="Nup98_auto-Pept-S59_dom"/>
</dbReference>
<comment type="subcellular location">
    <subcellularLocation>
        <location evidence="1">Nucleus membrane</location>
        <topology evidence="1">Peripheral membrane protein</topology>
        <orientation evidence="1">Cytoplasmic side</orientation>
    </subcellularLocation>
    <subcellularLocation>
        <location evidence="3">Nucleus membrane</location>
        <topology evidence="3">Peripheral membrane protein</topology>
        <orientation evidence="3">Nucleoplasmic side</orientation>
    </subcellularLocation>
    <subcellularLocation>
        <location evidence="2">Nucleus</location>
        <location evidence="2">Nuclear pore complex</location>
    </subcellularLocation>
</comment>
<evidence type="ECO:0000256" key="10">
    <source>
        <dbReference type="ARBA" id="ARBA00023010"/>
    </source>
</evidence>
<feature type="compositionally biased region" description="Polar residues" evidence="13">
    <location>
        <begin position="257"/>
        <end position="266"/>
    </location>
</feature>
<name>A0A1B2JDN3_PICPA</name>
<dbReference type="FunFam" id="3.30.1610.10:FF:000003">
    <property type="entry name" value="Nucleoporin SONB, putative"/>
    <property type="match status" value="1"/>
</dbReference>
<feature type="region of interest" description="Disordered" evidence="13">
    <location>
        <begin position="136"/>
        <end position="167"/>
    </location>
</feature>
<dbReference type="Gene3D" id="1.25.40.690">
    <property type="match status" value="1"/>
</dbReference>
<keyword evidence="5" id="KW-0813">Transport</keyword>
<comment type="similarity">
    <text evidence="4">Belongs to the nucleoporin GLFG family.</text>
</comment>
<dbReference type="Proteomes" id="UP000094565">
    <property type="component" value="Chromosome 2"/>
</dbReference>
<keyword evidence="7" id="KW-0068">Autocatalytic cleavage</keyword>
<dbReference type="Pfam" id="PF04096">
    <property type="entry name" value="Nucleoporin2"/>
    <property type="match status" value="1"/>
</dbReference>
<dbReference type="GO" id="GO:0017056">
    <property type="term" value="F:structural constituent of nuclear pore"/>
    <property type="evidence" value="ECO:0007669"/>
    <property type="project" value="InterPro"/>
</dbReference>
<evidence type="ECO:0000313" key="16">
    <source>
        <dbReference type="Proteomes" id="UP000094565"/>
    </source>
</evidence>
<evidence type="ECO:0000256" key="4">
    <source>
        <dbReference type="ARBA" id="ARBA00008926"/>
    </source>
</evidence>
<evidence type="ECO:0000256" key="13">
    <source>
        <dbReference type="SAM" id="MobiDB-lite"/>
    </source>
</evidence>
<evidence type="ECO:0000313" key="15">
    <source>
        <dbReference type="EMBL" id="ANZ76062.1"/>
    </source>
</evidence>
<organism evidence="15 16">
    <name type="scientific">Komagataella pastoris</name>
    <name type="common">Yeast</name>
    <name type="synonym">Pichia pastoris</name>
    <dbReference type="NCBI Taxonomy" id="4922"/>
    <lineage>
        <taxon>Eukaryota</taxon>
        <taxon>Fungi</taxon>
        <taxon>Dikarya</taxon>
        <taxon>Ascomycota</taxon>
        <taxon>Saccharomycotina</taxon>
        <taxon>Pichiomycetes</taxon>
        <taxon>Pichiales</taxon>
        <taxon>Pichiaceae</taxon>
        <taxon>Komagataella</taxon>
    </lineage>
</organism>
<evidence type="ECO:0000256" key="8">
    <source>
        <dbReference type="ARBA" id="ARBA00022816"/>
    </source>
</evidence>
<dbReference type="GO" id="GO:0006606">
    <property type="term" value="P:protein import into nucleus"/>
    <property type="evidence" value="ECO:0007669"/>
    <property type="project" value="UniProtKB-ARBA"/>
</dbReference>
<feature type="region of interest" description="Disordered" evidence="13">
    <location>
        <begin position="240"/>
        <end position="266"/>
    </location>
</feature>
<dbReference type="InterPro" id="IPR021967">
    <property type="entry name" value="Nup98_C"/>
</dbReference>
<evidence type="ECO:0000256" key="12">
    <source>
        <dbReference type="ARBA" id="ARBA00023242"/>
    </source>
</evidence>
<dbReference type="EMBL" id="CP014585">
    <property type="protein sequence ID" value="ANZ76062.1"/>
    <property type="molecule type" value="Genomic_DNA"/>
</dbReference>
<dbReference type="PANTHER" id="PTHR23198:SF6">
    <property type="entry name" value="NUCLEAR PORE COMPLEX PROTEIN NUP98-NUP96"/>
    <property type="match status" value="1"/>
</dbReference>
<dbReference type="SUPFAM" id="SSF82215">
    <property type="entry name" value="C-terminal autoproteolytic domain of nucleoporin nup98"/>
    <property type="match status" value="1"/>
</dbReference>
<sequence>MFGFGNQNSNTAGKTGSLFGNNASSSTFKGPSQVNNNIGFQNSGPVTSNTSTSFSFGDRKTPNSNGLFGGSGNQQPNTTSGGIFGADTISGGGLFSNSASTGSNPSGGLFGNKGSNNNNNTGSLFGVSNNTTKSGGLFSNANTGLSSTQGNNKLQSTQSNTVNGNENPYGLVLGSLLSTKDMPKSLTSSNLPTLSHRQEANNLKFTTQPQSSTSKSSILANLGKSFSLTNSSKARIHFGTSIHNKDDRQAAKRNAERSSVQQSFQSPGHDFKRLVVTRISDTPSNFYEVNLDDVLRKRRKLAAKNDDTMFRKTILSQNSDGEHLPHKPRRIATNTSEVKRKDKKVQNIKEDGYWSSPSIEVLSQLDTEELASVENLIIGRIGYGQVAFEQPVDLRDFKSDLQGSLFGKAVIFKRKVIQVYSDWEEKPQIGFGLNVPAIITLEKCYPLDPVTRQPNTDPSNSDISSFITKLKSFNGMNYISYSPISGTWVFGVEHFSVWGIVEEDDQEIEPDVKLKFQKQQEAENLNVLKKQKIPNNQFFGTKFHPEDSLDSLDHYKSPLELGVDNHSDSDGLLNTTEDELEEPNEFPDGLVSVKPYEPSVEDVDLKLIDVTPDFQTSKDWQRQFELAFDTHSAFSYSSTKGNQLPKNLTHARLDALLFGDPVKAQAYKMEVQSNLRFNNGYPRFIEWTDEGKIITNNNDNCFIAEVIDFSSHFLFDHSETTAKALRSMISHSNITTKDELPQFTTNDSFTFAELYKGFHATSGMENLLWNLCSHLFDGCNLEAPKKVIDNKRREDLISWLWEINEIEIERLMLASKNDPLEKVFVHIVGGDIESAIMESIRHGNNHLASLITLLGSFDFEVCQLATEQLRDWWRSSSWKLIPQPILKIYQLLSGSLLENNLEFFANCFEGLSWSLALQMFLSYGDLNKTLAESLRIFNSAYTNIPSKNIFHSILTLYSQLNGTDGDQLNSIFCSFTDSIPKKLGAKIPWFIYEVLIRSKGKRDCLEQGDAITLTFAEQLQVGGLIQESIFVLLHLENFKELQPLLERIITKTVGNLKLKEGSSLDFERILLGTYHLPTYLIEKASATYYSYKGDHLSQVTSLLAANSPNEAHAVLLTYVAPNAIIQGGDQITQLSTILAMFGGHDVDKWHIGGEVYQAYLKFLNASEGNDFQEYMSVLLERLPQMETQNFNMKVALAIISKAIGHMILRLKPNLAREKLLNLPFHPSDLSYFRKSIDH</sequence>
<dbReference type="GO" id="GO:0003723">
    <property type="term" value="F:RNA binding"/>
    <property type="evidence" value="ECO:0007669"/>
    <property type="project" value="TreeGrafter"/>
</dbReference>
<dbReference type="GO" id="GO:0034398">
    <property type="term" value="P:telomere tethering at nuclear periphery"/>
    <property type="evidence" value="ECO:0007669"/>
    <property type="project" value="TreeGrafter"/>
</dbReference>
<dbReference type="Gene3D" id="3.30.1610.10">
    <property type="entry name" value="Peptidase S59, nucleoporin"/>
    <property type="match status" value="1"/>
</dbReference>
<keyword evidence="8" id="KW-0509">mRNA transport</keyword>
<evidence type="ECO:0000256" key="5">
    <source>
        <dbReference type="ARBA" id="ARBA00022448"/>
    </source>
</evidence>
<reference evidence="15 16" key="1">
    <citation type="submission" date="2016-02" db="EMBL/GenBank/DDBJ databases">
        <title>Comparative genomic and transcriptomic foundation for Pichia pastoris.</title>
        <authorList>
            <person name="Love K.R."/>
            <person name="Shah K.A."/>
            <person name="Whittaker C.A."/>
            <person name="Wu J."/>
            <person name="Bartlett M.C."/>
            <person name="Ma D."/>
            <person name="Leeson R.L."/>
            <person name="Priest M."/>
            <person name="Young S.K."/>
            <person name="Love J.C."/>
        </authorList>
    </citation>
    <scope>NUCLEOTIDE SEQUENCE [LARGE SCALE GENOMIC DNA]</scope>
    <source>
        <strain evidence="15 16">ATCC 28485</strain>
    </source>
</reference>
<evidence type="ECO:0000259" key="14">
    <source>
        <dbReference type="PROSITE" id="PS51434"/>
    </source>
</evidence>
<dbReference type="GO" id="GO:0000973">
    <property type="term" value="P:post-transcriptional tethering of RNA polymerase II gene DNA at nuclear periphery"/>
    <property type="evidence" value="ECO:0007669"/>
    <property type="project" value="TreeGrafter"/>
</dbReference>
<dbReference type="PROSITE" id="PS51434">
    <property type="entry name" value="NUP_C"/>
    <property type="match status" value="1"/>
</dbReference>
<keyword evidence="16" id="KW-1185">Reference proteome</keyword>
<keyword evidence="9" id="KW-0653">Protein transport</keyword>
<dbReference type="GO" id="GO:0044613">
    <property type="term" value="C:nuclear pore central transport channel"/>
    <property type="evidence" value="ECO:0007669"/>
    <property type="project" value="UniProtKB-ARBA"/>
</dbReference>
<evidence type="ECO:0000256" key="3">
    <source>
        <dbReference type="ARBA" id="ARBA00004620"/>
    </source>
</evidence>
<dbReference type="OrthoDB" id="3797628at2759"/>
<evidence type="ECO:0000256" key="7">
    <source>
        <dbReference type="ARBA" id="ARBA00022813"/>
    </source>
</evidence>
<keyword evidence="10" id="KW-0811">Translocation</keyword>
<dbReference type="InterPro" id="IPR037665">
    <property type="entry name" value="Nucleoporin_S59-like"/>
</dbReference>
<dbReference type="GO" id="GO:0008139">
    <property type="term" value="F:nuclear localization sequence binding"/>
    <property type="evidence" value="ECO:0007669"/>
    <property type="project" value="TreeGrafter"/>
</dbReference>
<dbReference type="GO" id="GO:0031965">
    <property type="term" value="C:nuclear membrane"/>
    <property type="evidence" value="ECO:0007669"/>
    <property type="project" value="UniProtKB-SubCell"/>
</dbReference>
<keyword evidence="11" id="KW-0906">Nuclear pore complex</keyword>
<evidence type="ECO:0000256" key="1">
    <source>
        <dbReference type="ARBA" id="ARBA00004335"/>
    </source>
</evidence>
<evidence type="ECO:0000256" key="11">
    <source>
        <dbReference type="ARBA" id="ARBA00023132"/>
    </source>
</evidence>
<dbReference type="InterPro" id="IPR036903">
    <property type="entry name" value="Nup98_auto-Pept-S59_dom_sf"/>
</dbReference>
<feature type="compositionally biased region" description="Polar residues" evidence="13">
    <location>
        <begin position="136"/>
        <end position="166"/>
    </location>
</feature>
<evidence type="ECO:0000256" key="9">
    <source>
        <dbReference type="ARBA" id="ARBA00022927"/>
    </source>
</evidence>
<protein>
    <submittedName>
        <fullName evidence="15">BA75_02281T0</fullName>
    </submittedName>
</protein>
<keyword evidence="12" id="KW-0539">Nucleus</keyword>
<dbReference type="PANTHER" id="PTHR23198">
    <property type="entry name" value="NUCLEOPORIN"/>
    <property type="match status" value="1"/>
</dbReference>